<reference evidence="8" key="1">
    <citation type="journal article" date="2008" name="PLoS Genet.">
        <title>Genomic islands in the pathogenic filamentous fungus Aspergillus fumigatus.</title>
        <authorList>
            <person name="Fedorova N.D."/>
            <person name="Khaldi N."/>
            <person name="Joardar V.S."/>
            <person name="Maiti R."/>
            <person name="Amedeo P."/>
            <person name="Anderson M.J."/>
            <person name="Crabtree J."/>
            <person name="Silva J.C."/>
            <person name="Badger J.H."/>
            <person name="Albarraq A."/>
            <person name="Angiuoli S."/>
            <person name="Bussey H."/>
            <person name="Bowyer P."/>
            <person name="Cotty P.J."/>
            <person name="Dyer P.S."/>
            <person name="Egan A."/>
            <person name="Galens K."/>
            <person name="Fraser-Liggett C.M."/>
            <person name="Haas B.J."/>
            <person name="Inman J.M."/>
            <person name="Kent R."/>
            <person name="Lemieux S."/>
            <person name="Malavazi I."/>
            <person name="Orvis J."/>
            <person name="Roemer T."/>
            <person name="Ronning C.M."/>
            <person name="Sundaram J.P."/>
            <person name="Sutton G."/>
            <person name="Turner G."/>
            <person name="Venter J.C."/>
            <person name="White O.R."/>
            <person name="Whitty B.R."/>
            <person name="Youngman P."/>
            <person name="Wolfe K.H."/>
            <person name="Goldman G.H."/>
            <person name="Wortman J.R."/>
            <person name="Jiang B."/>
            <person name="Denning D.W."/>
            <person name="Nierman W.C."/>
        </authorList>
    </citation>
    <scope>NUCLEOTIDE SEQUENCE [LARGE SCALE GENOMIC DNA]</scope>
    <source>
        <strain evidence="8">ATCC 1020 / DSM 3700 / CBS 544.65 / FGSC A1164 / JCM 1740 / NRRL 181 / WB 181</strain>
    </source>
</reference>
<evidence type="ECO:0000256" key="2">
    <source>
        <dbReference type="ARBA" id="ARBA00004240"/>
    </source>
</evidence>
<evidence type="ECO:0000256" key="6">
    <source>
        <dbReference type="ARBA" id="ARBA00023136"/>
    </source>
</evidence>
<dbReference type="OMA" id="NICWLSH"/>
<proteinExistence type="predicted"/>
<keyword evidence="4" id="KW-0256">Endoplasmic reticulum</keyword>
<keyword evidence="8" id="KW-1185">Reference proteome</keyword>
<dbReference type="PANTHER" id="PTHR48182">
    <property type="entry name" value="PROTEIN SERAC1"/>
    <property type="match status" value="1"/>
</dbReference>
<dbReference type="GeneID" id="4589253"/>
<protein>
    <recommendedName>
        <fullName evidence="9">DUF676 domain-containing protein</fullName>
    </recommendedName>
</protein>
<evidence type="ECO:0000256" key="4">
    <source>
        <dbReference type="ARBA" id="ARBA00022824"/>
    </source>
</evidence>
<dbReference type="SUPFAM" id="SSF53474">
    <property type="entry name" value="alpha/beta-Hydrolases"/>
    <property type="match status" value="1"/>
</dbReference>
<dbReference type="VEuPathDB" id="FungiDB:NFIA_113880"/>
<dbReference type="InterPro" id="IPR029058">
    <property type="entry name" value="AB_hydrolase_fold"/>
</dbReference>
<dbReference type="EMBL" id="DS027692">
    <property type="protein sequence ID" value="EAW20857.1"/>
    <property type="molecule type" value="Genomic_DNA"/>
</dbReference>
<accession>A1D8Z6</accession>
<name>A1D8Z6_NEOFI</name>
<dbReference type="GO" id="GO:0005783">
    <property type="term" value="C:endoplasmic reticulum"/>
    <property type="evidence" value="ECO:0007669"/>
    <property type="project" value="UniProtKB-SubCell"/>
</dbReference>
<evidence type="ECO:0000256" key="1">
    <source>
        <dbReference type="ARBA" id="ARBA00004173"/>
    </source>
</evidence>
<evidence type="ECO:0000256" key="5">
    <source>
        <dbReference type="ARBA" id="ARBA00023128"/>
    </source>
</evidence>
<dbReference type="OrthoDB" id="5086500at2759"/>
<evidence type="ECO:0000313" key="8">
    <source>
        <dbReference type="Proteomes" id="UP000006702"/>
    </source>
</evidence>
<keyword evidence="5" id="KW-0496">Mitochondrion</keyword>
<dbReference type="RefSeq" id="XP_001262754.1">
    <property type="nucleotide sequence ID" value="XM_001262753.1"/>
</dbReference>
<dbReference type="InterPro" id="IPR052374">
    <property type="entry name" value="SERAC1"/>
</dbReference>
<dbReference type="KEGG" id="nfi:NFIA_113880"/>
<dbReference type="Proteomes" id="UP000006702">
    <property type="component" value="Unassembled WGS sequence"/>
</dbReference>
<dbReference type="GO" id="GO:0005739">
    <property type="term" value="C:mitochondrion"/>
    <property type="evidence" value="ECO:0007669"/>
    <property type="project" value="UniProtKB-SubCell"/>
</dbReference>
<dbReference type="PANTHER" id="PTHR48182:SF2">
    <property type="entry name" value="PROTEIN SERAC1"/>
    <property type="match status" value="1"/>
</dbReference>
<dbReference type="Gene3D" id="3.40.50.1820">
    <property type="entry name" value="alpha/beta hydrolase"/>
    <property type="match status" value="1"/>
</dbReference>
<keyword evidence="6" id="KW-0472">Membrane</keyword>
<evidence type="ECO:0008006" key="9">
    <source>
        <dbReference type="Google" id="ProtNLM"/>
    </source>
</evidence>
<dbReference type="GO" id="GO:0016020">
    <property type="term" value="C:membrane"/>
    <property type="evidence" value="ECO:0007669"/>
    <property type="project" value="UniProtKB-SubCell"/>
</dbReference>
<dbReference type="HOGENOM" id="CLU_000288_182_2_1"/>
<comment type="subcellular location">
    <subcellularLocation>
        <location evidence="2">Endoplasmic reticulum</location>
    </subcellularLocation>
    <subcellularLocation>
        <location evidence="3">Membrane</location>
    </subcellularLocation>
    <subcellularLocation>
        <location evidence="1">Mitochondrion</location>
    </subcellularLocation>
</comment>
<evidence type="ECO:0000256" key="3">
    <source>
        <dbReference type="ARBA" id="ARBA00004370"/>
    </source>
</evidence>
<dbReference type="AlphaFoldDB" id="A1D8Z6"/>
<organism evidence="7 8">
    <name type="scientific">Neosartorya fischeri (strain ATCC 1020 / DSM 3700 / CBS 544.65 / FGSC A1164 / JCM 1740 / NRRL 181 / WB 181)</name>
    <name type="common">Aspergillus fischerianus</name>
    <dbReference type="NCBI Taxonomy" id="331117"/>
    <lineage>
        <taxon>Eukaryota</taxon>
        <taxon>Fungi</taxon>
        <taxon>Dikarya</taxon>
        <taxon>Ascomycota</taxon>
        <taxon>Pezizomycotina</taxon>
        <taxon>Eurotiomycetes</taxon>
        <taxon>Eurotiomycetidae</taxon>
        <taxon>Eurotiales</taxon>
        <taxon>Aspergillaceae</taxon>
        <taxon>Aspergillus</taxon>
        <taxon>Aspergillus subgen. Fumigati</taxon>
    </lineage>
</organism>
<gene>
    <name evidence="7" type="ORF">NFIA_113880</name>
</gene>
<sequence length="360" mass="40344">MDMSRRMLGIQQLYCPSDGTAEVDIVAVHGLNGHAVETWTARPENICWLSHPDFLPKYVPKARVLSWGYNANVSSITGPTSANGILGHAQTLVSNLEADRELGEATSRPIIFICHFLGGVIVKRALSYSASRKSPRSAHIQSIYTSTYGILFFGTPHHGSSKARLLANLQKIAQLAIPKKAANFETRLVKALEEQSEILQNITDQFAPLMAEFRIYFFWEEEETDLKYTKDLIVEEASAAPILDNTERCGIAADHRGMCKFNHPSLQGFRTAISAIRRYSREAPEAIRTRHESSLTVLHESQVYQATDLLRSIRPGNTHFDFRRTIDLPRLRGARDALLTNTGDQSTIVPCERSSEIEEY</sequence>
<evidence type="ECO:0000313" key="7">
    <source>
        <dbReference type="EMBL" id="EAW20857.1"/>
    </source>
</evidence>
<dbReference type="eggNOG" id="KOG2029">
    <property type="taxonomic scope" value="Eukaryota"/>
</dbReference>